<name>A0ACD5Z1X9_AVESA</name>
<reference evidence="1" key="1">
    <citation type="submission" date="2021-05" db="EMBL/GenBank/DDBJ databases">
        <authorList>
            <person name="Scholz U."/>
            <person name="Mascher M."/>
            <person name="Fiebig A."/>
        </authorList>
    </citation>
    <scope>NUCLEOTIDE SEQUENCE [LARGE SCALE GENOMIC DNA]</scope>
</reference>
<organism evidence="1 2">
    <name type="scientific">Avena sativa</name>
    <name type="common">Oat</name>
    <dbReference type="NCBI Taxonomy" id="4498"/>
    <lineage>
        <taxon>Eukaryota</taxon>
        <taxon>Viridiplantae</taxon>
        <taxon>Streptophyta</taxon>
        <taxon>Embryophyta</taxon>
        <taxon>Tracheophyta</taxon>
        <taxon>Spermatophyta</taxon>
        <taxon>Magnoliopsida</taxon>
        <taxon>Liliopsida</taxon>
        <taxon>Poales</taxon>
        <taxon>Poaceae</taxon>
        <taxon>BOP clade</taxon>
        <taxon>Pooideae</taxon>
        <taxon>Poodae</taxon>
        <taxon>Poeae</taxon>
        <taxon>Poeae Chloroplast Group 1 (Aveneae type)</taxon>
        <taxon>Aveninae</taxon>
        <taxon>Avena</taxon>
    </lineage>
</organism>
<dbReference type="Proteomes" id="UP001732700">
    <property type="component" value="Chromosome 6A"/>
</dbReference>
<reference evidence="1" key="2">
    <citation type="submission" date="2025-09" db="UniProtKB">
        <authorList>
            <consortium name="EnsemblPlants"/>
        </authorList>
    </citation>
    <scope>IDENTIFICATION</scope>
</reference>
<proteinExistence type="predicted"/>
<dbReference type="EnsemblPlants" id="AVESA.00010b.r2.6AG1074510.1">
    <property type="protein sequence ID" value="AVESA.00010b.r2.6AG1074510.1.CDS"/>
    <property type="gene ID" value="AVESA.00010b.r2.6AG1074510"/>
</dbReference>
<keyword evidence="2" id="KW-1185">Reference proteome</keyword>
<sequence length="347" mass="38490">MEIPAAVMRAQRAEGPATVLAIGTATPDNFMYQADYPDYYFRVTKSEHLVDLKRKFKRMCDGTMIRKRYMHLTEEYIQENPNMAEFMAPSFNARRAILCDEIPKLAKKASERAIKEWGQPMSKISHLVFCTTTGVGMPSFDYQLVKLLGLNPSVKRVMLYMQGCFAGGTVLRAAKDLAENNHGARVLVVCAEMNAMYFRGPSAAHLDSLVGQALFGDGAAALIVGADPEVPMERPLFQVVSTSQTILPDTDGFIVGDLLDGGAHLTTQQRRASGHLEEYFECTGGLLRADGHHRLELHLLGGSPRRSGHPRHGGGSGLSRQEADESHPTRPLRVWQHVQRVRPLHPR</sequence>
<protein>
    <submittedName>
        <fullName evidence="1">Uncharacterized protein</fullName>
    </submittedName>
</protein>
<evidence type="ECO:0000313" key="1">
    <source>
        <dbReference type="EnsemblPlants" id="AVESA.00010b.r2.6AG1074510.1.CDS"/>
    </source>
</evidence>
<evidence type="ECO:0000313" key="2">
    <source>
        <dbReference type="Proteomes" id="UP001732700"/>
    </source>
</evidence>
<accession>A0ACD5Z1X9</accession>